<gene>
    <name evidence="21" type="ORF">UX01_C0004G0060</name>
</gene>
<evidence type="ECO:0000256" key="11">
    <source>
        <dbReference type="ARBA" id="ARBA00022984"/>
    </source>
</evidence>
<evidence type="ECO:0000256" key="2">
    <source>
        <dbReference type="ARBA" id="ARBA00007090"/>
    </source>
</evidence>
<keyword evidence="6" id="KW-0645">Protease</keyword>
<reference evidence="21 22" key="1">
    <citation type="journal article" date="2015" name="Nature">
        <title>rRNA introns, odd ribosomes, and small enigmatic genomes across a large radiation of phyla.</title>
        <authorList>
            <person name="Brown C.T."/>
            <person name="Hug L.A."/>
            <person name="Thomas B.C."/>
            <person name="Sharon I."/>
            <person name="Castelle C.J."/>
            <person name="Singh A."/>
            <person name="Wilkins M.J."/>
            <person name="Williams K.H."/>
            <person name="Banfield J.F."/>
        </authorList>
    </citation>
    <scope>NUCLEOTIDE SEQUENCE [LARGE SCALE GENOMIC DNA]</scope>
</reference>
<feature type="region of interest" description="Disordered" evidence="17">
    <location>
        <begin position="743"/>
        <end position="763"/>
    </location>
</feature>
<dbReference type="AlphaFoldDB" id="A0A837IQ03"/>
<comment type="subcellular location">
    <subcellularLocation>
        <location evidence="1">Cell membrane</location>
    </subcellularLocation>
</comment>
<feature type="transmembrane region" description="Helical" evidence="18">
    <location>
        <begin position="12"/>
        <end position="38"/>
    </location>
</feature>
<evidence type="ECO:0000256" key="18">
    <source>
        <dbReference type="SAM" id="Phobius"/>
    </source>
</evidence>
<evidence type="ECO:0000256" key="15">
    <source>
        <dbReference type="ARBA" id="ARBA00034000"/>
    </source>
</evidence>
<evidence type="ECO:0000259" key="20">
    <source>
        <dbReference type="Pfam" id="PF00912"/>
    </source>
</evidence>
<dbReference type="EMBL" id="LCKO01000004">
    <property type="protein sequence ID" value="KKU00493.1"/>
    <property type="molecule type" value="Genomic_DNA"/>
</dbReference>
<comment type="similarity">
    <text evidence="2">In the C-terminal section; belongs to the transpeptidase family.</text>
</comment>
<keyword evidence="7" id="KW-0328">Glycosyltransferase</keyword>
<evidence type="ECO:0000256" key="5">
    <source>
        <dbReference type="ARBA" id="ARBA00022645"/>
    </source>
</evidence>
<feature type="transmembrane region" description="Helical" evidence="18">
    <location>
        <begin position="82"/>
        <end position="100"/>
    </location>
</feature>
<dbReference type="SUPFAM" id="SSF53955">
    <property type="entry name" value="Lysozyme-like"/>
    <property type="match status" value="1"/>
</dbReference>
<keyword evidence="13" id="KW-0511">Multifunctional enzyme</keyword>
<evidence type="ECO:0000256" key="6">
    <source>
        <dbReference type="ARBA" id="ARBA00022670"/>
    </source>
</evidence>
<evidence type="ECO:0000256" key="13">
    <source>
        <dbReference type="ARBA" id="ARBA00023268"/>
    </source>
</evidence>
<dbReference type="SUPFAM" id="SSF56601">
    <property type="entry name" value="beta-lactamase/transpeptidase-like"/>
    <property type="match status" value="1"/>
</dbReference>
<evidence type="ECO:0000256" key="9">
    <source>
        <dbReference type="ARBA" id="ARBA00022801"/>
    </source>
</evidence>
<name>A0A837IQ03_9BACT</name>
<evidence type="ECO:0000313" key="22">
    <source>
        <dbReference type="Proteomes" id="UP000034078"/>
    </source>
</evidence>
<dbReference type="GO" id="GO:0008360">
    <property type="term" value="P:regulation of cell shape"/>
    <property type="evidence" value="ECO:0007669"/>
    <property type="project" value="UniProtKB-KW"/>
</dbReference>
<keyword evidence="5" id="KW-0121">Carboxypeptidase</keyword>
<dbReference type="InterPro" id="IPR001460">
    <property type="entry name" value="PCN-bd_Tpept"/>
</dbReference>
<keyword evidence="12 18" id="KW-0472">Membrane</keyword>
<evidence type="ECO:0000256" key="4">
    <source>
        <dbReference type="ARBA" id="ARBA00022475"/>
    </source>
</evidence>
<dbReference type="Gene3D" id="3.40.710.10">
    <property type="entry name" value="DD-peptidase/beta-lactamase superfamily"/>
    <property type="match status" value="1"/>
</dbReference>
<keyword evidence="18" id="KW-0812">Transmembrane</keyword>
<comment type="similarity">
    <text evidence="3">In the N-terminal section; belongs to the glycosyltransferase 51 family.</text>
</comment>
<dbReference type="InterPro" id="IPR023346">
    <property type="entry name" value="Lysozyme-like_dom_sf"/>
</dbReference>
<dbReference type="PANTHER" id="PTHR32282:SF11">
    <property type="entry name" value="PENICILLIN-BINDING PROTEIN 1B"/>
    <property type="match status" value="1"/>
</dbReference>
<organism evidence="21 22">
    <name type="scientific">Candidatus Collierbacteria bacterium GW2011_GWB2_45_17</name>
    <dbReference type="NCBI Taxonomy" id="1618388"/>
    <lineage>
        <taxon>Bacteria</taxon>
        <taxon>Candidatus Collieribacteriota</taxon>
    </lineage>
</organism>
<keyword evidence="4" id="KW-1003">Cell membrane</keyword>
<dbReference type="GO" id="GO:0030288">
    <property type="term" value="C:outer membrane-bounded periplasmic space"/>
    <property type="evidence" value="ECO:0007669"/>
    <property type="project" value="TreeGrafter"/>
</dbReference>
<dbReference type="InterPro" id="IPR036950">
    <property type="entry name" value="PBP_transglycosylase"/>
</dbReference>
<keyword evidence="14" id="KW-0961">Cell wall biogenesis/degradation</keyword>
<evidence type="ECO:0000256" key="10">
    <source>
        <dbReference type="ARBA" id="ARBA00022960"/>
    </source>
</evidence>
<dbReference type="GO" id="GO:0008955">
    <property type="term" value="F:peptidoglycan glycosyltransferase activity"/>
    <property type="evidence" value="ECO:0007669"/>
    <property type="project" value="UniProtKB-EC"/>
</dbReference>
<evidence type="ECO:0000256" key="8">
    <source>
        <dbReference type="ARBA" id="ARBA00022679"/>
    </source>
</evidence>
<comment type="catalytic activity">
    <reaction evidence="16">
        <text>[GlcNAc-(1-&gt;4)-Mur2Ac(oyl-L-Ala-gamma-D-Glu-L-Lys-D-Ala-D-Ala)](n)-di-trans,octa-cis-undecaprenyl diphosphate + beta-D-GlcNAc-(1-&gt;4)-Mur2Ac(oyl-L-Ala-gamma-D-Glu-L-Lys-D-Ala-D-Ala)-di-trans,octa-cis-undecaprenyl diphosphate = [GlcNAc-(1-&gt;4)-Mur2Ac(oyl-L-Ala-gamma-D-Glu-L-Lys-D-Ala-D-Ala)](n+1)-di-trans,octa-cis-undecaprenyl diphosphate + di-trans,octa-cis-undecaprenyl diphosphate + H(+)</text>
        <dbReference type="Rhea" id="RHEA:23708"/>
        <dbReference type="Rhea" id="RHEA-COMP:9602"/>
        <dbReference type="Rhea" id="RHEA-COMP:9603"/>
        <dbReference type="ChEBI" id="CHEBI:15378"/>
        <dbReference type="ChEBI" id="CHEBI:58405"/>
        <dbReference type="ChEBI" id="CHEBI:60033"/>
        <dbReference type="ChEBI" id="CHEBI:78435"/>
        <dbReference type="EC" id="2.4.99.28"/>
    </reaction>
</comment>
<sequence length="763" mass="84330">MGIKKKTQSKNVFLLVGRPVFSLLVFFVSFVGFVILLFEKLLTLRPPRLTLPKSSYRARPYRVPDLQGLALSNFVMLPKRNLFFLLSLAVLSFILYFEIFRGLPDPKQLSQYPSKLTTQILDRNGVLLYKIYKDENRTLISLDSLPQHVKNAFLAAEDKDFYSHNGFSLPGLIRAIYKNLFDDKLEGGSTITQQLIKNTILTPEKTITRKVKEIILAIKAEHLFTKDKIFEMYLNQVGFGGPAYGIQEAARQYFDIDSQDLDLAQAAFLAGLTRAPSKYSPFGDQPELAITRQQWVLHQMFKDGLITKIDLDKSLEEKIDFKSAKIEIKAPHFVMLVKSLLVDQLGEGVVTQGGLRVYTTLDANLQDQVQKIVTEEVEKIKRLNVSNGSALVTNPKTGEVLAMVGSKDYFNLKENGQVNLTTATRQPGSSIKPLNYALYFEKGHNPANIIEDRPVTVRLSGNEVWTPKNYDGKFHGTITLRQALASSYNIPSVLILLQNGVNNFADFAKKLGITTWDDPGRFGPSIALGSLEVKMTDLATAYSTFANQGITTPLLTILKVEKNTGELLKLVTCPSQKNLAGSNTVVNAEEVICTPKRNLSPTTAYLVSDILSDNGARSAAFGANSVLNIKSAKVAVKTGTSNDLKDNWAIGFTENFLVATWVGNNDSSPMSKIASGITGASPIWAKVFNTILEKNHEPKNLTPPENLIKVPICILTGTLTCTGCPTRVDYFVKGTEPKTACDPTDIERRLAPSPPILPQGQAL</sequence>
<dbReference type="Gene3D" id="1.10.3810.10">
    <property type="entry name" value="Biosynthetic peptidoglycan transglycosylase-like"/>
    <property type="match status" value="1"/>
</dbReference>
<feature type="domain" description="Glycosyl transferase family 51" evidence="20">
    <location>
        <begin position="126"/>
        <end position="300"/>
    </location>
</feature>
<evidence type="ECO:0000256" key="12">
    <source>
        <dbReference type="ARBA" id="ARBA00023136"/>
    </source>
</evidence>
<dbReference type="GO" id="GO:0006508">
    <property type="term" value="P:proteolysis"/>
    <property type="evidence" value="ECO:0007669"/>
    <property type="project" value="UniProtKB-KW"/>
</dbReference>
<evidence type="ECO:0000313" key="21">
    <source>
        <dbReference type="EMBL" id="KKU00493.1"/>
    </source>
</evidence>
<keyword evidence="8" id="KW-0808">Transferase</keyword>
<dbReference type="GO" id="GO:0009252">
    <property type="term" value="P:peptidoglycan biosynthetic process"/>
    <property type="evidence" value="ECO:0007669"/>
    <property type="project" value="UniProtKB-KW"/>
</dbReference>
<dbReference type="GO" id="GO:0005886">
    <property type="term" value="C:plasma membrane"/>
    <property type="evidence" value="ECO:0007669"/>
    <property type="project" value="UniProtKB-SubCell"/>
</dbReference>
<evidence type="ECO:0000256" key="7">
    <source>
        <dbReference type="ARBA" id="ARBA00022676"/>
    </source>
</evidence>
<dbReference type="InterPro" id="IPR050396">
    <property type="entry name" value="Glycosyltr_51/Transpeptidase"/>
</dbReference>
<comment type="caution">
    <text evidence="21">The sequence shown here is derived from an EMBL/GenBank/DDBJ whole genome shotgun (WGS) entry which is preliminary data.</text>
</comment>
<evidence type="ECO:0000256" key="1">
    <source>
        <dbReference type="ARBA" id="ARBA00004236"/>
    </source>
</evidence>
<dbReference type="GO" id="GO:0008658">
    <property type="term" value="F:penicillin binding"/>
    <property type="evidence" value="ECO:0007669"/>
    <property type="project" value="InterPro"/>
</dbReference>
<keyword evidence="9" id="KW-0378">Hydrolase</keyword>
<dbReference type="InterPro" id="IPR001264">
    <property type="entry name" value="Glyco_trans_51"/>
</dbReference>
<dbReference type="FunFam" id="1.10.3810.10:FF:000001">
    <property type="entry name" value="Penicillin-binding protein 1A"/>
    <property type="match status" value="1"/>
</dbReference>
<feature type="domain" description="Penicillin-binding protein transpeptidase" evidence="19">
    <location>
        <begin position="388"/>
        <end position="662"/>
    </location>
</feature>
<dbReference type="PANTHER" id="PTHR32282">
    <property type="entry name" value="BINDING PROTEIN TRANSPEPTIDASE, PUTATIVE-RELATED"/>
    <property type="match status" value="1"/>
</dbReference>
<evidence type="ECO:0000256" key="16">
    <source>
        <dbReference type="ARBA" id="ARBA00049902"/>
    </source>
</evidence>
<evidence type="ECO:0000256" key="17">
    <source>
        <dbReference type="SAM" id="MobiDB-lite"/>
    </source>
</evidence>
<proteinExistence type="inferred from homology"/>
<evidence type="ECO:0000256" key="3">
    <source>
        <dbReference type="ARBA" id="ARBA00007739"/>
    </source>
</evidence>
<keyword evidence="11" id="KW-0573">Peptidoglycan synthesis</keyword>
<dbReference type="Pfam" id="PF00912">
    <property type="entry name" value="Transgly"/>
    <property type="match status" value="1"/>
</dbReference>
<keyword evidence="18" id="KW-1133">Transmembrane helix</keyword>
<dbReference type="InterPro" id="IPR012338">
    <property type="entry name" value="Beta-lactam/transpept-like"/>
</dbReference>
<protein>
    <submittedName>
        <fullName evidence="21">Penicillin-binding protein, 1A family</fullName>
    </submittedName>
</protein>
<dbReference type="Proteomes" id="UP000034078">
    <property type="component" value="Unassembled WGS sequence"/>
</dbReference>
<comment type="catalytic activity">
    <reaction evidence="15">
        <text>Preferential cleavage: (Ac)2-L-Lys-D-Ala-|-D-Ala. Also transpeptidation of peptidyl-alanyl moieties that are N-acyl substituents of D-alanine.</text>
        <dbReference type="EC" id="3.4.16.4"/>
    </reaction>
</comment>
<dbReference type="GO" id="GO:0009002">
    <property type="term" value="F:serine-type D-Ala-D-Ala carboxypeptidase activity"/>
    <property type="evidence" value="ECO:0007669"/>
    <property type="project" value="UniProtKB-EC"/>
</dbReference>
<evidence type="ECO:0000259" key="19">
    <source>
        <dbReference type="Pfam" id="PF00905"/>
    </source>
</evidence>
<keyword evidence="10" id="KW-0133">Cell shape</keyword>
<dbReference type="GO" id="GO:0071555">
    <property type="term" value="P:cell wall organization"/>
    <property type="evidence" value="ECO:0007669"/>
    <property type="project" value="UniProtKB-KW"/>
</dbReference>
<evidence type="ECO:0000256" key="14">
    <source>
        <dbReference type="ARBA" id="ARBA00023316"/>
    </source>
</evidence>
<dbReference type="Pfam" id="PF00905">
    <property type="entry name" value="Transpeptidase"/>
    <property type="match status" value="1"/>
</dbReference>
<accession>A0A837IQ03</accession>